<feature type="domain" description="Peptidase S8/S53" evidence="1">
    <location>
        <begin position="1"/>
        <end position="50"/>
    </location>
</feature>
<accession>A0A645JCQ9</accession>
<protein>
    <recommendedName>
        <fullName evidence="4">Peptidase S8/S53 domain-containing protein</fullName>
    </recommendedName>
</protein>
<dbReference type="InterPro" id="IPR036852">
    <property type="entry name" value="Peptidase_S8/S53_dom_sf"/>
</dbReference>
<gene>
    <name evidence="3" type="ORF">SDC9_205027</name>
</gene>
<evidence type="ECO:0008006" key="4">
    <source>
        <dbReference type="Google" id="ProtNLM"/>
    </source>
</evidence>
<dbReference type="EMBL" id="VSSQ01128753">
    <property type="protein sequence ID" value="MPN57333.1"/>
    <property type="molecule type" value="Genomic_DNA"/>
</dbReference>
<reference evidence="3" key="1">
    <citation type="submission" date="2019-08" db="EMBL/GenBank/DDBJ databases">
        <authorList>
            <person name="Kucharzyk K."/>
            <person name="Murdoch R.W."/>
            <person name="Higgins S."/>
            <person name="Loffler F."/>
        </authorList>
    </citation>
    <scope>NUCLEOTIDE SEQUENCE</scope>
</reference>
<feature type="domain" description="Secretion system C-terminal sorting" evidence="2">
    <location>
        <begin position="75"/>
        <end position="153"/>
    </location>
</feature>
<dbReference type="AlphaFoldDB" id="A0A645JCQ9"/>
<dbReference type="GO" id="GO:0006508">
    <property type="term" value="P:proteolysis"/>
    <property type="evidence" value="ECO:0007669"/>
    <property type="project" value="InterPro"/>
</dbReference>
<dbReference type="InterPro" id="IPR000209">
    <property type="entry name" value="Peptidase_S8/S53_dom"/>
</dbReference>
<name>A0A645JCQ9_9ZZZZ</name>
<dbReference type="InterPro" id="IPR026444">
    <property type="entry name" value="Secre_tail"/>
</dbReference>
<dbReference type="NCBIfam" id="TIGR04183">
    <property type="entry name" value="Por_Secre_tail"/>
    <property type="match status" value="1"/>
</dbReference>
<proteinExistence type="predicted"/>
<organism evidence="3">
    <name type="scientific">bioreactor metagenome</name>
    <dbReference type="NCBI Taxonomy" id="1076179"/>
    <lineage>
        <taxon>unclassified sequences</taxon>
        <taxon>metagenomes</taxon>
        <taxon>ecological metagenomes</taxon>
    </lineage>
</organism>
<evidence type="ECO:0000259" key="1">
    <source>
        <dbReference type="Pfam" id="PF00082"/>
    </source>
</evidence>
<dbReference type="GO" id="GO:0004252">
    <property type="term" value="F:serine-type endopeptidase activity"/>
    <property type="evidence" value="ECO:0007669"/>
    <property type="project" value="InterPro"/>
</dbReference>
<dbReference type="Gene3D" id="3.40.50.200">
    <property type="entry name" value="Peptidase S8/S53 domain"/>
    <property type="match status" value="1"/>
</dbReference>
<dbReference type="SUPFAM" id="SSF52743">
    <property type="entry name" value="Subtilisin-like"/>
    <property type="match status" value="1"/>
</dbReference>
<dbReference type="Pfam" id="PF00082">
    <property type="entry name" value="Peptidase_S8"/>
    <property type="match status" value="1"/>
</dbReference>
<evidence type="ECO:0000313" key="3">
    <source>
        <dbReference type="EMBL" id="MPN57333.1"/>
    </source>
</evidence>
<sequence>MSSPVVAGAVALMLSADPKLTPEKIIDLLKSNATVDNYTKEVPNPVWGWGKLNLRKAFNYVGIDELNYCKNSTNVYPNPTTLGSATIALELENTCNLRIVLSDVIGREILPIYDGTAEAGTFTKSFTTQNLHKGIYFIKTLIDGKYKLEKIVVND</sequence>
<dbReference type="PROSITE" id="PS51892">
    <property type="entry name" value="SUBTILASE"/>
    <property type="match status" value="1"/>
</dbReference>
<comment type="caution">
    <text evidence="3">The sequence shown here is derived from an EMBL/GenBank/DDBJ whole genome shotgun (WGS) entry which is preliminary data.</text>
</comment>
<evidence type="ECO:0000259" key="2">
    <source>
        <dbReference type="Pfam" id="PF18962"/>
    </source>
</evidence>
<dbReference type="Pfam" id="PF18962">
    <property type="entry name" value="Por_Secre_tail"/>
    <property type="match status" value="1"/>
</dbReference>